<gene>
    <name evidence="1 3 4" type="ORF">SRAE_2000108800</name>
</gene>
<protein>
    <submittedName>
        <fullName evidence="1 3">Uncharacterized protein</fullName>
    </submittedName>
</protein>
<organism evidence="1">
    <name type="scientific">Strongyloides ratti</name>
    <name type="common">Parasitic roundworm</name>
    <dbReference type="NCBI Taxonomy" id="34506"/>
    <lineage>
        <taxon>Eukaryota</taxon>
        <taxon>Metazoa</taxon>
        <taxon>Ecdysozoa</taxon>
        <taxon>Nematoda</taxon>
        <taxon>Chromadorea</taxon>
        <taxon>Rhabditida</taxon>
        <taxon>Tylenchina</taxon>
        <taxon>Panagrolaimomorpha</taxon>
        <taxon>Strongyloidoidea</taxon>
        <taxon>Strongyloididae</taxon>
        <taxon>Strongyloides</taxon>
    </lineage>
</organism>
<accession>A0A090MY20</accession>
<sequence length="271" mass="32226">MKFNNEYPNIYSFIHFPPNLLKHEYINLPGNPCYNKKIAEGDTTTRVYIYTTIKVKNSIFFDMIKCALSKNQFYIDDIMIYKIPYNRKEFCKNTMENQYSHHRLHLWIEWSIDLKLKSKKRQNDHYIYDYPFSCSPSLKKEGDLYIHMQLIGKLNELIEDSGEKLRILKIKPSNFVNLINKEKNILSKIDSDILPFVITKTITGDGFGYNELILPDLMNQLFDFFSVTNLLTTQPKWRNINEPKLNYIPPSNRYDRDDILQKEFAYVDADN</sequence>
<name>A0A090MY20_STRRB</name>
<reference evidence="1 2" key="1">
    <citation type="submission" date="2014-09" db="EMBL/GenBank/DDBJ databases">
        <authorList>
            <person name="Martin A.A."/>
        </authorList>
    </citation>
    <scope>NUCLEOTIDE SEQUENCE</scope>
    <source>
        <strain evidence="2">ED321</strain>
        <strain evidence="1">ED321 Heterogonic</strain>
    </source>
</reference>
<dbReference type="EMBL" id="LN609529">
    <property type="protein sequence ID" value="CEF66419.1"/>
    <property type="molecule type" value="Genomic_DNA"/>
</dbReference>
<proteinExistence type="predicted"/>
<dbReference type="RefSeq" id="XP_024505619.1">
    <property type="nucleotide sequence ID" value="XM_024651998.1"/>
</dbReference>
<evidence type="ECO:0000313" key="1">
    <source>
        <dbReference type="EMBL" id="CEF66419.1"/>
    </source>
</evidence>
<dbReference type="CTD" id="36378783"/>
<reference evidence="3" key="2">
    <citation type="submission" date="2020-12" db="UniProtKB">
        <authorList>
            <consortium name="WormBaseParasite"/>
        </authorList>
    </citation>
    <scope>IDENTIFICATION</scope>
</reference>
<dbReference type="Proteomes" id="UP000035682">
    <property type="component" value="Unplaced"/>
</dbReference>
<dbReference type="WormBase" id="SRAE_2000108800">
    <property type="protein sequence ID" value="SRP00270"/>
    <property type="gene ID" value="WBGene00261289"/>
</dbReference>
<dbReference type="AlphaFoldDB" id="A0A090MY20"/>
<dbReference type="WBParaSite" id="SRAE_2000108800.1">
    <property type="protein sequence ID" value="SRAE_2000108800.1"/>
    <property type="gene ID" value="WBGene00261289"/>
</dbReference>
<evidence type="ECO:0000313" key="3">
    <source>
        <dbReference type="WBParaSite" id="SRAE_2000108800.1"/>
    </source>
</evidence>
<dbReference type="GeneID" id="36378783"/>
<evidence type="ECO:0000313" key="4">
    <source>
        <dbReference type="WormBase" id="SRAE_2000108800"/>
    </source>
</evidence>
<evidence type="ECO:0000313" key="2">
    <source>
        <dbReference type="Proteomes" id="UP000035682"/>
    </source>
</evidence>
<keyword evidence="2" id="KW-1185">Reference proteome</keyword>